<dbReference type="EC" id="5.6.2.3" evidence="1"/>
<feature type="compositionally biased region" description="Low complexity" evidence="2">
    <location>
        <begin position="85"/>
        <end position="94"/>
    </location>
</feature>
<gene>
    <name evidence="4" type="ORF">SEPMUDRAFT_26562</name>
</gene>
<dbReference type="InterPro" id="IPR010285">
    <property type="entry name" value="DNA_helicase_pif1-like_DEAD"/>
</dbReference>
<accession>M3CP92</accession>
<keyword evidence="5" id="KW-1185">Reference proteome</keyword>
<dbReference type="Proteomes" id="UP000016931">
    <property type="component" value="Unassembled WGS sequence"/>
</dbReference>
<dbReference type="AlphaFoldDB" id="M3CP92"/>
<keyword evidence="1" id="KW-0347">Helicase</keyword>
<dbReference type="InterPro" id="IPR051055">
    <property type="entry name" value="PIF1_helicase"/>
</dbReference>
<protein>
    <recommendedName>
        <fullName evidence="1">ATP-dependent DNA helicase</fullName>
        <ecNumber evidence="1">5.6.2.3</ecNumber>
    </recommendedName>
</protein>
<dbReference type="GO" id="GO:0043139">
    <property type="term" value="F:5'-3' DNA helicase activity"/>
    <property type="evidence" value="ECO:0007669"/>
    <property type="project" value="UniProtKB-EC"/>
</dbReference>
<feature type="compositionally biased region" description="Polar residues" evidence="2">
    <location>
        <begin position="140"/>
        <end position="150"/>
    </location>
</feature>
<evidence type="ECO:0000259" key="3">
    <source>
        <dbReference type="Pfam" id="PF05970"/>
    </source>
</evidence>
<keyword evidence="1" id="KW-0547">Nucleotide-binding</keyword>
<reference evidence="4 5" key="1">
    <citation type="journal article" date="2012" name="PLoS Pathog.">
        <title>Diverse lifestyles and strategies of plant pathogenesis encoded in the genomes of eighteen Dothideomycetes fungi.</title>
        <authorList>
            <person name="Ohm R.A."/>
            <person name="Feau N."/>
            <person name="Henrissat B."/>
            <person name="Schoch C.L."/>
            <person name="Horwitz B.A."/>
            <person name="Barry K.W."/>
            <person name="Condon B.J."/>
            <person name="Copeland A.C."/>
            <person name="Dhillon B."/>
            <person name="Glaser F."/>
            <person name="Hesse C.N."/>
            <person name="Kosti I."/>
            <person name="LaButti K."/>
            <person name="Lindquist E.A."/>
            <person name="Lucas S."/>
            <person name="Salamov A.A."/>
            <person name="Bradshaw R.E."/>
            <person name="Ciuffetti L."/>
            <person name="Hamelin R.C."/>
            <person name="Kema G.H.J."/>
            <person name="Lawrence C."/>
            <person name="Scott J.A."/>
            <person name="Spatafora J.W."/>
            <person name="Turgeon B.G."/>
            <person name="de Wit P.J.G.M."/>
            <person name="Zhong S."/>
            <person name="Goodwin S.B."/>
            <person name="Grigoriev I.V."/>
        </authorList>
    </citation>
    <scope>NUCLEOTIDE SEQUENCE [LARGE SCALE GENOMIC DNA]</scope>
    <source>
        <strain evidence="4 5">SO2202</strain>
    </source>
</reference>
<dbReference type="eggNOG" id="KOG0987">
    <property type="taxonomic scope" value="Eukaryota"/>
</dbReference>
<name>M3CP92_SPHMS</name>
<evidence type="ECO:0000256" key="2">
    <source>
        <dbReference type="SAM" id="MobiDB-lite"/>
    </source>
</evidence>
<dbReference type="HOGENOM" id="CLU_703133_0_0_1"/>
<dbReference type="OMA" id="NGACKQA"/>
<feature type="region of interest" description="Disordered" evidence="2">
    <location>
        <begin position="73"/>
        <end position="244"/>
    </location>
</feature>
<dbReference type="RefSeq" id="XP_016763714.1">
    <property type="nucleotide sequence ID" value="XM_016908413.1"/>
</dbReference>
<feature type="non-terminal residue" evidence="4">
    <location>
        <position position="1"/>
    </location>
</feature>
<dbReference type="Gene3D" id="3.40.50.300">
    <property type="entry name" value="P-loop containing nucleotide triphosphate hydrolases"/>
    <property type="match status" value="1"/>
</dbReference>
<dbReference type="GO" id="GO:0016887">
    <property type="term" value="F:ATP hydrolysis activity"/>
    <property type="evidence" value="ECO:0007669"/>
    <property type="project" value="RHEA"/>
</dbReference>
<dbReference type="InterPro" id="IPR027417">
    <property type="entry name" value="P-loop_NTPase"/>
</dbReference>
<sequence length="346" mass="37588">GIKRTSSGLAKSLDGTFENDGGAKYQPIVIGGGQAAGKVSIPQAMFDENEFDDDIDLDVEEPLARTTNIVSYPDLSAHLPEKTAQRSSQTAAASLDSHTMVEPEPTSSALPWSSSPLEHFQPTGRPQQSLQSFAFDGTVSKKSGAQQDGSPQPRPAKRRLLPWFEGLGPQKDSEPTQSIGGTKYKSRSSMATPAPSRHPDNKASFPWNTTASAIKEQQKKKREETRKMSSRVVDGTEESIRKATSKQKRPAKVFLSDEQQHVLELVIEKKRSVFFTGSAGTGKSVLMREIIASLRRQYQREPDRVAVTASTGLAACNVGGVTLHSFAGIGLGKEDVPELVRKIKKN</sequence>
<feature type="compositionally biased region" description="Polar residues" evidence="2">
    <location>
        <begin position="105"/>
        <end position="116"/>
    </location>
</feature>
<keyword evidence="1" id="KW-0067">ATP-binding</keyword>
<comment type="catalytic activity">
    <reaction evidence="1">
        <text>ATP + H2O = ADP + phosphate + H(+)</text>
        <dbReference type="Rhea" id="RHEA:13065"/>
        <dbReference type="ChEBI" id="CHEBI:15377"/>
        <dbReference type="ChEBI" id="CHEBI:15378"/>
        <dbReference type="ChEBI" id="CHEBI:30616"/>
        <dbReference type="ChEBI" id="CHEBI:43474"/>
        <dbReference type="ChEBI" id="CHEBI:456216"/>
        <dbReference type="EC" id="5.6.2.3"/>
    </reaction>
</comment>
<dbReference type="GO" id="GO:0000723">
    <property type="term" value="P:telomere maintenance"/>
    <property type="evidence" value="ECO:0007669"/>
    <property type="project" value="InterPro"/>
</dbReference>
<comment type="cofactor">
    <cofactor evidence="1">
        <name>Mg(2+)</name>
        <dbReference type="ChEBI" id="CHEBI:18420"/>
    </cofactor>
</comment>
<dbReference type="SUPFAM" id="SSF52540">
    <property type="entry name" value="P-loop containing nucleoside triphosphate hydrolases"/>
    <property type="match status" value="1"/>
</dbReference>
<comment type="similarity">
    <text evidence="1">Belongs to the helicase family.</text>
</comment>
<organism evidence="4 5">
    <name type="scientific">Sphaerulina musiva (strain SO2202)</name>
    <name type="common">Poplar stem canker fungus</name>
    <name type="synonym">Septoria musiva</name>
    <dbReference type="NCBI Taxonomy" id="692275"/>
    <lineage>
        <taxon>Eukaryota</taxon>
        <taxon>Fungi</taxon>
        <taxon>Dikarya</taxon>
        <taxon>Ascomycota</taxon>
        <taxon>Pezizomycotina</taxon>
        <taxon>Dothideomycetes</taxon>
        <taxon>Dothideomycetidae</taxon>
        <taxon>Mycosphaerellales</taxon>
        <taxon>Mycosphaerellaceae</taxon>
        <taxon>Sphaerulina</taxon>
    </lineage>
</organism>
<dbReference type="OrthoDB" id="432234at2759"/>
<evidence type="ECO:0000313" key="5">
    <source>
        <dbReference type="Proteomes" id="UP000016931"/>
    </source>
</evidence>
<evidence type="ECO:0000256" key="1">
    <source>
        <dbReference type="RuleBase" id="RU363044"/>
    </source>
</evidence>
<dbReference type="GO" id="GO:0006281">
    <property type="term" value="P:DNA repair"/>
    <property type="evidence" value="ECO:0007669"/>
    <property type="project" value="UniProtKB-KW"/>
</dbReference>
<dbReference type="Pfam" id="PF05970">
    <property type="entry name" value="PIF1"/>
    <property type="match status" value="1"/>
</dbReference>
<dbReference type="GeneID" id="27905550"/>
<feature type="domain" description="DNA helicase Pif1-like DEAD-box helicase" evidence="3">
    <location>
        <begin position="255"/>
        <end position="344"/>
    </location>
</feature>
<evidence type="ECO:0000313" key="4">
    <source>
        <dbReference type="EMBL" id="EMF15593.1"/>
    </source>
</evidence>
<dbReference type="GO" id="GO:0005524">
    <property type="term" value="F:ATP binding"/>
    <property type="evidence" value="ECO:0007669"/>
    <property type="project" value="UniProtKB-KW"/>
</dbReference>
<dbReference type="GO" id="GO:0006310">
    <property type="term" value="P:DNA recombination"/>
    <property type="evidence" value="ECO:0007669"/>
    <property type="project" value="UniProtKB-KW"/>
</dbReference>
<dbReference type="STRING" id="692275.M3CP92"/>
<keyword evidence="1" id="KW-0233">DNA recombination</keyword>
<dbReference type="PANTHER" id="PTHR47642:SF5">
    <property type="entry name" value="ATP-DEPENDENT DNA HELICASE"/>
    <property type="match status" value="1"/>
</dbReference>
<keyword evidence="1" id="KW-0227">DNA damage</keyword>
<dbReference type="PANTHER" id="PTHR47642">
    <property type="entry name" value="ATP-DEPENDENT DNA HELICASE"/>
    <property type="match status" value="1"/>
</dbReference>
<feature type="non-terminal residue" evidence="4">
    <location>
        <position position="346"/>
    </location>
</feature>
<feature type="region of interest" description="Disordered" evidence="2">
    <location>
        <begin position="1"/>
        <end position="27"/>
    </location>
</feature>
<proteinExistence type="inferred from homology"/>
<dbReference type="EMBL" id="KB456261">
    <property type="protein sequence ID" value="EMF15593.1"/>
    <property type="molecule type" value="Genomic_DNA"/>
</dbReference>
<keyword evidence="1" id="KW-0234">DNA repair</keyword>
<keyword evidence="1" id="KW-0378">Hydrolase</keyword>